<dbReference type="InterPro" id="IPR016947">
    <property type="entry name" value="UCP030140"/>
</dbReference>
<gene>
    <name evidence="1" type="ORF">DS031_01870</name>
</gene>
<dbReference type="Gene3D" id="1.10.4010.10">
    <property type="entry name" value="Type II deoxyuridine triphosphatase"/>
    <property type="match status" value="1"/>
</dbReference>
<protein>
    <submittedName>
        <fullName evidence="1">dUTPase</fullName>
    </submittedName>
</protein>
<evidence type="ECO:0000313" key="1">
    <source>
        <dbReference type="EMBL" id="RBW71520.1"/>
    </source>
</evidence>
<dbReference type="OrthoDB" id="5506143at2"/>
<organism evidence="1 2">
    <name type="scientific">Bacillus taeanensis</name>
    <dbReference type="NCBI Taxonomy" id="273032"/>
    <lineage>
        <taxon>Bacteria</taxon>
        <taxon>Bacillati</taxon>
        <taxon>Bacillota</taxon>
        <taxon>Bacilli</taxon>
        <taxon>Bacillales</taxon>
        <taxon>Bacillaceae</taxon>
        <taxon>Bacillus</taxon>
    </lineage>
</organism>
<reference evidence="1 2" key="1">
    <citation type="submission" date="2018-07" db="EMBL/GenBank/DDBJ databases">
        <title>Lottiidibacillus patelloidae gen. nov., sp. nov., isolated from the intestinal tract of a marine limpet and the reclassification of B. taeanensis BH030017T, B. algicola KMM 3737T and B. hwajinpoensis SW-72T as genus Lottiidibacillus.</title>
        <authorList>
            <person name="Liu R."/>
            <person name="Huang Z."/>
        </authorList>
    </citation>
    <scope>NUCLEOTIDE SEQUENCE [LARGE SCALE GENOMIC DNA]</scope>
    <source>
        <strain evidence="1 2">BH030017</strain>
    </source>
</reference>
<accession>A0A366XYN6</accession>
<dbReference type="RefSeq" id="WP_113804222.1">
    <property type="nucleotide sequence ID" value="NZ_QOCW01000001.1"/>
</dbReference>
<dbReference type="CDD" id="cd11527">
    <property type="entry name" value="NTP-PPase_dUTPase"/>
    <property type="match status" value="1"/>
</dbReference>
<name>A0A366XYN6_9BACI</name>
<dbReference type="AlphaFoldDB" id="A0A366XYN6"/>
<dbReference type="PIRSF" id="PIRSF030140">
    <property type="entry name" value="UCP030140"/>
    <property type="match status" value="1"/>
</dbReference>
<proteinExistence type="predicted"/>
<dbReference type="EMBL" id="QOCW01000001">
    <property type="protein sequence ID" value="RBW71520.1"/>
    <property type="molecule type" value="Genomic_DNA"/>
</dbReference>
<dbReference type="Pfam" id="PF08761">
    <property type="entry name" value="dUTPase_2"/>
    <property type="match status" value="1"/>
</dbReference>
<comment type="caution">
    <text evidence="1">The sequence shown here is derived from an EMBL/GenBank/DDBJ whole genome shotgun (WGS) entry which is preliminary data.</text>
</comment>
<dbReference type="SUPFAM" id="SSF101386">
    <property type="entry name" value="all-alpha NTP pyrophosphatases"/>
    <property type="match status" value="1"/>
</dbReference>
<sequence length="162" mass="18864">MSLQLEKLFSMQRKLDGRIAEEHDLKGDLIAERTLALQVELGELANETRCFKFWSLKSSSPREVILEEYVDGVHFILSLGLSYGYEQIKPETIQKEGSLVQQFQTVYDTISALRKYPTKETYLNLFNEYLTLGNLLGFNEREIQEAYEEKNKVNHTRQDTGY</sequence>
<keyword evidence="2" id="KW-1185">Reference proteome</keyword>
<dbReference type="InterPro" id="IPR014871">
    <property type="entry name" value="dUTPase/dCTP_pyrophosphatase"/>
</dbReference>
<dbReference type="Proteomes" id="UP000253314">
    <property type="component" value="Unassembled WGS sequence"/>
</dbReference>
<evidence type="ECO:0000313" key="2">
    <source>
        <dbReference type="Proteomes" id="UP000253314"/>
    </source>
</evidence>